<accession>A0ACD3YRY5</accession>
<evidence type="ECO:0000313" key="2">
    <source>
        <dbReference type="Proteomes" id="UP000830768"/>
    </source>
</evidence>
<protein>
    <submittedName>
        <fullName evidence="1">Uncharacterized protein</fullName>
    </submittedName>
</protein>
<evidence type="ECO:0000313" key="1">
    <source>
        <dbReference type="EMBL" id="UPK91651.1"/>
    </source>
</evidence>
<gene>
    <name evidence="1" type="ORF">LCI18_002586</name>
</gene>
<dbReference type="Proteomes" id="UP000830768">
    <property type="component" value="Chromosome 2"/>
</dbReference>
<dbReference type="EMBL" id="CP090031">
    <property type="protein sequence ID" value="UPK91651.1"/>
    <property type="molecule type" value="Genomic_DNA"/>
</dbReference>
<sequence length="215" mass="23073">MTSTTSDEQQQDSLHNFTFPDHQFALRDERAPPASGEPTDNALWISDDNSSDIEDEDHVEHHNLNRQVIDTAAISDSMCTKHSDTESDAVFRMGATAVLSPARLEGVRILSHESQMDLSTDPESIQQALCSTTCTPTGDTTAGADTDSGISSIGPEIQSCRGASDGEVVTKATRATREPDVMIDAPSDEESCHQSQNAPASPLERTYGPVAATPR</sequence>
<reference evidence="1" key="1">
    <citation type="submission" date="2021-11" db="EMBL/GenBank/DDBJ databases">
        <title>Fusarium solani-melongenae Genome sequencing and assembly.</title>
        <authorList>
            <person name="Xie S."/>
            <person name="Huang L."/>
            <person name="Zhang X."/>
        </authorList>
    </citation>
    <scope>NUCLEOTIDE SEQUENCE</scope>
    <source>
        <strain evidence="1">CRI 24-3</strain>
    </source>
</reference>
<organism evidence="1 2">
    <name type="scientific">Fusarium solani subsp. cucurbitae</name>
    <name type="common">Neocosmosporum cucurbitae</name>
    <dbReference type="NCBI Taxonomy" id="2747967"/>
    <lineage>
        <taxon>Eukaryota</taxon>
        <taxon>Fungi</taxon>
        <taxon>Dikarya</taxon>
        <taxon>Ascomycota</taxon>
        <taxon>Pezizomycotina</taxon>
        <taxon>Sordariomycetes</taxon>
        <taxon>Hypocreomycetidae</taxon>
        <taxon>Hypocreales</taxon>
        <taxon>Nectriaceae</taxon>
        <taxon>Fusarium</taxon>
        <taxon>Fusarium solani species complex</taxon>
    </lineage>
</organism>
<proteinExistence type="predicted"/>
<keyword evidence="2" id="KW-1185">Reference proteome</keyword>
<name>A0ACD3YRY5_FUSSC</name>